<organism evidence="1 2">
    <name type="scientific">Lasius platythorax</name>
    <dbReference type="NCBI Taxonomy" id="488582"/>
    <lineage>
        <taxon>Eukaryota</taxon>
        <taxon>Metazoa</taxon>
        <taxon>Ecdysozoa</taxon>
        <taxon>Arthropoda</taxon>
        <taxon>Hexapoda</taxon>
        <taxon>Insecta</taxon>
        <taxon>Pterygota</taxon>
        <taxon>Neoptera</taxon>
        <taxon>Endopterygota</taxon>
        <taxon>Hymenoptera</taxon>
        <taxon>Apocrita</taxon>
        <taxon>Aculeata</taxon>
        <taxon>Formicoidea</taxon>
        <taxon>Formicidae</taxon>
        <taxon>Formicinae</taxon>
        <taxon>Lasius</taxon>
        <taxon>Lasius</taxon>
    </lineage>
</organism>
<reference evidence="1" key="1">
    <citation type="submission" date="2024-04" db="EMBL/GenBank/DDBJ databases">
        <authorList>
            <consortium name="Molecular Ecology Group"/>
        </authorList>
    </citation>
    <scope>NUCLEOTIDE SEQUENCE</scope>
</reference>
<dbReference type="AlphaFoldDB" id="A0AAV2P455"/>
<gene>
    <name evidence="1" type="ORF">LPLAT_LOCUS12824</name>
</gene>
<keyword evidence="2" id="KW-1185">Reference proteome</keyword>
<dbReference type="EMBL" id="OZ034830">
    <property type="protein sequence ID" value="CAL1687651.1"/>
    <property type="molecule type" value="Genomic_DNA"/>
</dbReference>
<evidence type="ECO:0000313" key="2">
    <source>
        <dbReference type="Proteomes" id="UP001497644"/>
    </source>
</evidence>
<dbReference type="Proteomes" id="UP001497644">
    <property type="component" value="Chromosome 7"/>
</dbReference>
<evidence type="ECO:0000313" key="1">
    <source>
        <dbReference type="EMBL" id="CAL1687651.1"/>
    </source>
</evidence>
<sequence length="88" mass="10138">MININRSVKRNQNSKAALQPDIIDNELETVRDEKKLRLIKLREAIKQQRELHTVKLKIADTQLKLALLKLLLTKENVQLQSVVSVIAD</sequence>
<accession>A0AAV2P455</accession>
<protein>
    <submittedName>
        <fullName evidence="1">Uncharacterized protein</fullName>
    </submittedName>
</protein>
<proteinExistence type="predicted"/>
<name>A0AAV2P455_9HYME</name>